<keyword evidence="3" id="KW-0378">Hydrolase</keyword>
<dbReference type="Gene3D" id="3.30.450.40">
    <property type="match status" value="1"/>
</dbReference>
<dbReference type="GO" id="GO:0071111">
    <property type="term" value="F:cyclic-guanylate-specific phosphodiesterase activity"/>
    <property type="evidence" value="ECO:0007669"/>
    <property type="project" value="UniProtKB-EC"/>
</dbReference>
<dbReference type="InterPro" id="IPR035919">
    <property type="entry name" value="EAL_sf"/>
</dbReference>
<gene>
    <name evidence="3" type="primary">gmr_3</name>
    <name evidence="3" type="ORF">NCTC10738_00614</name>
</gene>
<dbReference type="SMART" id="SM00052">
    <property type="entry name" value="EAL"/>
    <property type="match status" value="1"/>
</dbReference>
<sequence length="729" mass="81980">MPASLANQLQHALVDVFSDSPLITLEQNVDRALEIITRQLDCDGVFVLAAGKTPGRLKTRNLYLKPQFKTQQASREWGLGNMPFFRNLLRHPKLLTLDSIEELPKEAQEEKRFLRQWQVRSLLVLPPLHLGDTHIAVGALQCGGEKRWQEDFINELSHAAAMIGSAMELTRIALALLASERKYQELFQQLPLACGQLDSSNQLTMMNRIAKQTLVAGDSKDLLALVREDDKGILLDTLAVVRDGVLNQAWCEVGFLHGQELCWQKLSFSRSKADKRTLVLMAEDVSERHRLASELSFHANYDALTGLPNRVHFEALLAKVLGEEQAPPVCIAFVDLDQFRVINNVSGHIAGDRLLCQVAQRLKQLVRKGDVVARLGGDEFGILMHFCNPESAKHIAERICQQLFNHEFNWENRKHGVSASIGIAQLDPAAQDIYTVMGQADAACRLAKEQGRNGWLLYDSSDPRLKRLYSEMTASVDVLGALANDRFELYFQEIRPLEATDSGMHLEILLRMYQEEGEMLSPAIFLPAAERYNLASRVDRWVIDHLLLWGNRHLELWQSLSLVSLNLSASSLEDEEFMDWLEMRLLAEPELVDKLCIEITETSVLSQLEQAHRLIELLKPLGCKLAMDDFGAGFSSFAYLKQLAVDYVKIDGQFVLNLCEDKADQAIIAAMCQLGRQMAFQTIAEFVETEAIVAKLQELGVDYAQGYAIGKPRPLLELSESNRSCANAY</sequence>
<dbReference type="InterPro" id="IPR029787">
    <property type="entry name" value="Nucleotide_cyclase"/>
</dbReference>
<accession>A0A379YWE7</accession>
<feature type="domain" description="GGDEF" evidence="2">
    <location>
        <begin position="327"/>
        <end position="460"/>
    </location>
</feature>
<evidence type="ECO:0000313" key="3">
    <source>
        <dbReference type="EMBL" id="SUI51249.1"/>
    </source>
</evidence>
<dbReference type="CDD" id="cd01949">
    <property type="entry name" value="GGDEF"/>
    <property type="match status" value="1"/>
</dbReference>
<dbReference type="AlphaFoldDB" id="A0A379YWE7"/>
<dbReference type="PANTHER" id="PTHR33121">
    <property type="entry name" value="CYCLIC DI-GMP PHOSPHODIESTERASE PDEF"/>
    <property type="match status" value="1"/>
</dbReference>
<dbReference type="InterPro" id="IPR029016">
    <property type="entry name" value="GAF-like_dom_sf"/>
</dbReference>
<feature type="domain" description="EAL" evidence="1">
    <location>
        <begin position="471"/>
        <end position="726"/>
    </location>
</feature>
<dbReference type="PROSITE" id="PS50887">
    <property type="entry name" value="GGDEF"/>
    <property type="match status" value="1"/>
</dbReference>
<proteinExistence type="predicted"/>
<dbReference type="RefSeq" id="WP_028780157.1">
    <property type="nucleotide sequence ID" value="NZ_AP024616.1"/>
</dbReference>
<dbReference type="CDD" id="cd01948">
    <property type="entry name" value="EAL"/>
    <property type="match status" value="1"/>
</dbReference>
<reference evidence="3 4" key="1">
    <citation type="submission" date="2018-06" db="EMBL/GenBank/DDBJ databases">
        <authorList>
            <consortium name="Pathogen Informatics"/>
            <person name="Doyle S."/>
        </authorList>
    </citation>
    <scope>NUCLEOTIDE SEQUENCE [LARGE SCALE GENOMIC DNA]</scope>
    <source>
        <strain evidence="3 4">NCTC10738</strain>
    </source>
</reference>
<organism evidence="3 4">
    <name type="scientific">Shewanella algae</name>
    <dbReference type="NCBI Taxonomy" id="38313"/>
    <lineage>
        <taxon>Bacteria</taxon>
        <taxon>Pseudomonadati</taxon>
        <taxon>Pseudomonadota</taxon>
        <taxon>Gammaproteobacteria</taxon>
        <taxon>Alteromonadales</taxon>
        <taxon>Shewanellaceae</taxon>
        <taxon>Shewanella</taxon>
    </lineage>
</organism>
<dbReference type="Gene3D" id="3.20.20.450">
    <property type="entry name" value="EAL domain"/>
    <property type="match status" value="1"/>
</dbReference>
<dbReference type="InterPro" id="IPR043128">
    <property type="entry name" value="Rev_trsase/Diguanyl_cyclase"/>
</dbReference>
<dbReference type="NCBIfam" id="TIGR00254">
    <property type="entry name" value="GGDEF"/>
    <property type="match status" value="1"/>
</dbReference>
<dbReference type="SUPFAM" id="SSF141868">
    <property type="entry name" value="EAL domain-like"/>
    <property type="match status" value="1"/>
</dbReference>
<protein>
    <submittedName>
        <fullName evidence="3">Cyclic di-GMP phosphodiesterase Gmr</fullName>
        <ecNumber evidence="3">3.1.4.52</ecNumber>
    </submittedName>
</protein>
<dbReference type="InterPro" id="IPR001633">
    <property type="entry name" value="EAL_dom"/>
</dbReference>
<evidence type="ECO:0000259" key="2">
    <source>
        <dbReference type="PROSITE" id="PS50887"/>
    </source>
</evidence>
<dbReference type="EC" id="3.1.4.52" evidence="3"/>
<name>A0A379YWE7_9GAMM</name>
<dbReference type="SUPFAM" id="SSF55073">
    <property type="entry name" value="Nucleotide cyclase"/>
    <property type="match status" value="1"/>
</dbReference>
<dbReference type="InterPro" id="IPR000160">
    <property type="entry name" value="GGDEF_dom"/>
</dbReference>
<dbReference type="Pfam" id="PF00563">
    <property type="entry name" value="EAL"/>
    <property type="match status" value="1"/>
</dbReference>
<dbReference type="PANTHER" id="PTHR33121:SF23">
    <property type="entry name" value="CYCLIC DI-GMP PHOSPHODIESTERASE PDEB"/>
    <property type="match status" value="1"/>
</dbReference>
<keyword evidence="4" id="KW-1185">Reference proteome</keyword>
<dbReference type="EMBL" id="UGYO01000001">
    <property type="protein sequence ID" value="SUI51249.1"/>
    <property type="molecule type" value="Genomic_DNA"/>
</dbReference>
<dbReference type="Proteomes" id="UP000254069">
    <property type="component" value="Unassembled WGS sequence"/>
</dbReference>
<dbReference type="PROSITE" id="PS50883">
    <property type="entry name" value="EAL"/>
    <property type="match status" value="1"/>
</dbReference>
<dbReference type="InterPro" id="IPR050706">
    <property type="entry name" value="Cyclic-di-GMP_PDE-like"/>
</dbReference>
<dbReference type="SUPFAM" id="SSF55781">
    <property type="entry name" value="GAF domain-like"/>
    <property type="match status" value="1"/>
</dbReference>
<dbReference type="SMART" id="SM00267">
    <property type="entry name" value="GGDEF"/>
    <property type="match status" value="1"/>
</dbReference>
<evidence type="ECO:0000259" key="1">
    <source>
        <dbReference type="PROSITE" id="PS50883"/>
    </source>
</evidence>
<dbReference type="Pfam" id="PF00990">
    <property type="entry name" value="GGDEF"/>
    <property type="match status" value="1"/>
</dbReference>
<evidence type="ECO:0000313" key="4">
    <source>
        <dbReference type="Proteomes" id="UP000254069"/>
    </source>
</evidence>
<dbReference type="Gene3D" id="3.30.70.270">
    <property type="match status" value="1"/>
</dbReference>